<reference evidence="2 3" key="1">
    <citation type="submission" date="2021-03" db="EMBL/GenBank/DDBJ databases">
        <authorList>
            <person name="Gilmore M.S."/>
            <person name="Schwartzman J."/>
            <person name="Van Tyne D."/>
            <person name="Martin M."/>
            <person name="Earl A.M."/>
            <person name="Manson A.L."/>
            <person name="Straub T."/>
            <person name="Salamzade R."/>
            <person name="Saavedra J."/>
            <person name="Lebreton F."/>
            <person name="Prichula J."/>
            <person name="Schaufler K."/>
            <person name="Gaca A."/>
            <person name="Sgardioli B."/>
            <person name="Wagenaar J."/>
            <person name="Strong T."/>
        </authorList>
    </citation>
    <scope>NUCLEOTIDE SEQUENCE [LARGE SCALE GENOMIC DNA]</scope>
    <source>
        <strain evidence="2 3">665A</strain>
    </source>
</reference>
<gene>
    <name evidence="2" type="ORF">JZO67_002976</name>
</gene>
<evidence type="ECO:0000313" key="2">
    <source>
        <dbReference type="EMBL" id="MEO1771003.1"/>
    </source>
</evidence>
<keyword evidence="1" id="KW-1133">Transmembrane helix</keyword>
<keyword evidence="3" id="KW-1185">Reference proteome</keyword>
<comment type="caution">
    <text evidence="2">The sequence shown here is derived from an EMBL/GenBank/DDBJ whole genome shotgun (WGS) entry which is preliminary data.</text>
</comment>
<keyword evidence="1" id="KW-0812">Transmembrane</keyword>
<organism evidence="2 3">
    <name type="scientific">Candidatus Enterococcus ferrettii</name>
    <dbReference type="NCBI Taxonomy" id="2815324"/>
    <lineage>
        <taxon>Bacteria</taxon>
        <taxon>Bacillati</taxon>
        <taxon>Bacillota</taxon>
        <taxon>Bacilli</taxon>
        <taxon>Lactobacillales</taxon>
        <taxon>Enterococcaceae</taxon>
        <taxon>Enterococcus</taxon>
    </lineage>
</organism>
<keyword evidence="1" id="KW-0472">Membrane</keyword>
<proteinExistence type="predicted"/>
<accession>A0ABV0ETT6</accession>
<name>A0ABV0ETT6_9ENTE</name>
<dbReference type="Proteomes" id="UP000664357">
    <property type="component" value="Unassembled WGS sequence"/>
</dbReference>
<evidence type="ECO:0000313" key="3">
    <source>
        <dbReference type="Proteomes" id="UP000664357"/>
    </source>
</evidence>
<feature type="transmembrane region" description="Helical" evidence="1">
    <location>
        <begin position="92"/>
        <end position="114"/>
    </location>
</feature>
<evidence type="ECO:0000256" key="1">
    <source>
        <dbReference type="SAM" id="Phobius"/>
    </source>
</evidence>
<dbReference type="EMBL" id="JAFREL020000002">
    <property type="protein sequence ID" value="MEO1771003.1"/>
    <property type="molecule type" value="Genomic_DNA"/>
</dbReference>
<protein>
    <submittedName>
        <fullName evidence="2">Uncharacterized protein</fullName>
    </submittedName>
</protein>
<feature type="transmembrane region" description="Helical" evidence="1">
    <location>
        <begin position="55"/>
        <end position="72"/>
    </location>
</feature>
<feature type="transmembrane region" description="Helical" evidence="1">
    <location>
        <begin position="27"/>
        <end position="48"/>
    </location>
</feature>
<sequence length="116" mass="13342">MNNCYIQKIPFLYLLLPYVHLSLIVDYYLDSLTGIIVSVMITAFLGFYSIKTRQLPALVISNLLNFVISFVLTRVKGLFQTPHTLHSPYLTITLLLFLFLLAQGIGIFWGSFFFKK</sequence>
<reference evidence="2 3" key="2">
    <citation type="submission" date="2024-02" db="EMBL/GenBank/DDBJ databases">
        <title>The Genome Sequence of Enterococcus sp. DIV0159.</title>
        <authorList>
            <person name="Earl A."/>
            <person name="Manson A."/>
            <person name="Gilmore M."/>
            <person name="Sanders J."/>
            <person name="Shea T."/>
            <person name="Howe W."/>
            <person name="Livny J."/>
            <person name="Cuomo C."/>
            <person name="Neafsey D."/>
            <person name="Birren B."/>
        </authorList>
    </citation>
    <scope>NUCLEOTIDE SEQUENCE [LARGE SCALE GENOMIC DNA]</scope>
    <source>
        <strain evidence="2 3">665A</strain>
    </source>
</reference>